<accession>X0VLJ2</accession>
<evidence type="ECO:0000313" key="1">
    <source>
        <dbReference type="EMBL" id="GAG12047.1"/>
    </source>
</evidence>
<sequence length="133" mass="15544">MLIQEINENNFEFERLKGKKELDKKFDLVDDLLKHSSSIEAKRKYGKLMIRDPTSWAYSFLKDEQNERLKLYPFQDKLINDRHRLVFGAASNQIGKTWDADVKIIHHALHVNSATVLVVSRSEKQTINVLDSM</sequence>
<gene>
    <name evidence="1" type="ORF">S01H1_43127</name>
</gene>
<comment type="caution">
    <text evidence="1">The sequence shown here is derived from an EMBL/GenBank/DDBJ whole genome shotgun (WGS) entry which is preliminary data.</text>
</comment>
<dbReference type="EMBL" id="BARS01027453">
    <property type="protein sequence ID" value="GAG12047.1"/>
    <property type="molecule type" value="Genomic_DNA"/>
</dbReference>
<dbReference type="AlphaFoldDB" id="X0VLJ2"/>
<organism evidence="1">
    <name type="scientific">marine sediment metagenome</name>
    <dbReference type="NCBI Taxonomy" id="412755"/>
    <lineage>
        <taxon>unclassified sequences</taxon>
        <taxon>metagenomes</taxon>
        <taxon>ecological metagenomes</taxon>
    </lineage>
</organism>
<name>X0VLJ2_9ZZZZ</name>
<feature type="non-terminal residue" evidence="1">
    <location>
        <position position="133"/>
    </location>
</feature>
<reference evidence="1" key="1">
    <citation type="journal article" date="2014" name="Front. Microbiol.">
        <title>High frequency of phylogenetically diverse reductive dehalogenase-homologous genes in deep subseafloor sedimentary metagenomes.</title>
        <authorList>
            <person name="Kawai M."/>
            <person name="Futagami T."/>
            <person name="Toyoda A."/>
            <person name="Takaki Y."/>
            <person name="Nishi S."/>
            <person name="Hori S."/>
            <person name="Arai W."/>
            <person name="Tsubouchi T."/>
            <person name="Morono Y."/>
            <person name="Uchiyama I."/>
            <person name="Ito T."/>
            <person name="Fujiyama A."/>
            <person name="Inagaki F."/>
            <person name="Takami H."/>
        </authorList>
    </citation>
    <scope>NUCLEOTIDE SEQUENCE</scope>
    <source>
        <strain evidence="1">Expedition CK06-06</strain>
    </source>
</reference>
<protein>
    <submittedName>
        <fullName evidence="1">Uncharacterized protein</fullName>
    </submittedName>
</protein>
<dbReference type="Gene3D" id="3.40.50.300">
    <property type="entry name" value="P-loop containing nucleotide triphosphate hydrolases"/>
    <property type="match status" value="1"/>
</dbReference>
<dbReference type="InterPro" id="IPR027417">
    <property type="entry name" value="P-loop_NTPase"/>
</dbReference>
<proteinExistence type="predicted"/>